<dbReference type="InterPro" id="IPR007627">
    <property type="entry name" value="RNA_pol_sigma70_r2"/>
</dbReference>
<dbReference type="PANTHER" id="PTHR43133:SF8">
    <property type="entry name" value="RNA POLYMERASE SIGMA FACTOR HI_1459-RELATED"/>
    <property type="match status" value="1"/>
</dbReference>
<feature type="domain" description="RNA polymerase sigma factor 70 region 4 type 2" evidence="6">
    <location>
        <begin position="121"/>
        <end position="173"/>
    </location>
</feature>
<keyword evidence="1" id="KW-0805">Transcription regulation</keyword>
<keyword evidence="4" id="KW-0804">Transcription</keyword>
<protein>
    <submittedName>
        <fullName evidence="7">Sigma-70 family RNA polymerase sigma factor</fullName>
    </submittedName>
</protein>
<evidence type="ECO:0000256" key="3">
    <source>
        <dbReference type="ARBA" id="ARBA00023125"/>
    </source>
</evidence>
<dbReference type="Pfam" id="PF08281">
    <property type="entry name" value="Sigma70_r4_2"/>
    <property type="match status" value="1"/>
</dbReference>
<feature type="domain" description="RNA polymerase sigma-70 region 2" evidence="5">
    <location>
        <begin position="24"/>
        <end position="91"/>
    </location>
</feature>
<evidence type="ECO:0000259" key="5">
    <source>
        <dbReference type="Pfam" id="PF04542"/>
    </source>
</evidence>
<evidence type="ECO:0000256" key="2">
    <source>
        <dbReference type="ARBA" id="ARBA00023082"/>
    </source>
</evidence>
<reference evidence="7 8" key="1">
    <citation type="submission" date="2023-10" db="EMBL/GenBank/DDBJ databases">
        <title>Psychrosphaera aquimaarina strain SW33 isolated from seawater.</title>
        <authorList>
            <person name="Bayburt H."/>
            <person name="Kim J.M."/>
            <person name="Choi B.J."/>
            <person name="Jeon C.O."/>
        </authorList>
    </citation>
    <scope>NUCLEOTIDE SEQUENCE [LARGE SCALE GENOMIC DNA]</scope>
    <source>
        <strain evidence="7 8">KCTC 52743</strain>
    </source>
</reference>
<dbReference type="RefSeq" id="WP_216055218.1">
    <property type="nucleotide sequence ID" value="NZ_JAWCUA010000003.1"/>
</dbReference>
<dbReference type="NCBIfam" id="TIGR02937">
    <property type="entry name" value="sigma70-ECF"/>
    <property type="match status" value="1"/>
</dbReference>
<evidence type="ECO:0000313" key="7">
    <source>
        <dbReference type="EMBL" id="MDU0112430.1"/>
    </source>
</evidence>
<sequence>MFKQTDEKLIKKALKGSQSAWQQLISRYEKTVYHYALRMTSNSDDALDLMQETFVSVCRSLPDYRGDSSFKTWLLRIAHFRIIEFYRKRKWFADESELDNVDADPRHTCPELALNNKQTQLQIVRVMKQLPLEQKLIVELKIFQQQTFDVIGQQLGISNNTVKSRFYSALDKLKVLLEANYDAA</sequence>
<evidence type="ECO:0000259" key="6">
    <source>
        <dbReference type="Pfam" id="PF08281"/>
    </source>
</evidence>
<dbReference type="InterPro" id="IPR014284">
    <property type="entry name" value="RNA_pol_sigma-70_dom"/>
</dbReference>
<accession>A0ABU3QZ63</accession>
<organism evidence="7 8">
    <name type="scientific">Psychrosphaera aquimarina</name>
    <dbReference type="NCBI Taxonomy" id="2044854"/>
    <lineage>
        <taxon>Bacteria</taxon>
        <taxon>Pseudomonadati</taxon>
        <taxon>Pseudomonadota</taxon>
        <taxon>Gammaproteobacteria</taxon>
        <taxon>Alteromonadales</taxon>
        <taxon>Pseudoalteromonadaceae</taxon>
        <taxon>Psychrosphaera</taxon>
    </lineage>
</organism>
<comment type="caution">
    <text evidence="7">The sequence shown here is derived from an EMBL/GenBank/DDBJ whole genome shotgun (WGS) entry which is preliminary data.</text>
</comment>
<dbReference type="CDD" id="cd06171">
    <property type="entry name" value="Sigma70_r4"/>
    <property type="match status" value="1"/>
</dbReference>
<dbReference type="Pfam" id="PF04542">
    <property type="entry name" value="Sigma70_r2"/>
    <property type="match status" value="1"/>
</dbReference>
<evidence type="ECO:0000313" key="8">
    <source>
        <dbReference type="Proteomes" id="UP001257914"/>
    </source>
</evidence>
<gene>
    <name evidence="7" type="ORF">RT723_05325</name>
</gene>
<dbReference type="EMBL" id="JAWCUA010000003">
    <property type="protein sequence ID" value="MDU0112430.1"/>
    <property type="molecule type" value="Genomic_DNA"/>
</dbReference>
<keyword evidence="2" id="KW-0731">Sigma factor</keyword>
<dbReference type="InterPro" id="IPR039425">
    <property type="entry name" value="RNA_pol_sigma-70-like"/>
</dbReference>
<dbReference type="InterPro" id="IPR013249">
    <property type="entry name" value="RNA_pol_sigma70_r4_t2"/>
</dbReference>
<proteinExistence type="predicted"/>
<name>A0ABU3QZ63_9GAMM</name>
<dbReference type="PANTHER" id="PTHR43133">
    <property type="entry name" value="RNA POLYMERASE ECF-TYPE SIGMA FACTO"/>
    <property type="match status" value="1"/>
</dbReference>
<evidence type="ECO:0000256" key="1">
    <source>
        <dbReference type="ARBA" id="ARBA00023015"/>
    </source>
</evidence>
<evidence type="ECO:0000256" key="4">
    <source>
        <dbReference type="ARBA" id="ARBA00023163"/>
    </source>
</evidence>
<keyword evidence="8" id="KW-1185">Reference proteome</keyword>
<dbReference type="Proteomes" id="UP001257914">
    <property type="component" value="Unassembled WGS sequence"/>
</dbReference>
<keyword evidence="3" id="KW-0238">DNA-binding</keyword>